<evidence type="ECO:0000256" key="7">
    <source>
        <dbReference type="ARBA" id="ARBA00023175"/>
    </source>
</evidence>
<gene>
    <name evidence="12" type="ORF">NEMVEDRAFT_v1g162063</name>
</gene>
<reference evidence="12 13" key="1">
    <citation type="journal article" date="2007" name="Science">
        <title>Sea anemone genome reveals ancestral eumetazoan gene repertoire and genomic organization.</title>
        <authorList>
            <person name="Putnam N.H."/>
            <person name="Srivastava M."/>
            <person name="Hellsten U."/>
            <person name="Dirks B."/>
            <person name="Chapman J."/>
            <person name="Salamov A."/>
            <person name="Terry A."/>
            <person name="Shapiro H."/>
            <person name="Lindquist E."/>
            <person name="Kapitonov V.V."/>
            <person name="Jurka J."/>
            <person name="Genikhovich G."/>
            <person name="Grigoriev I.V."/>
            <person name="Lucas S.M."/>
            <person name="Steele R.E."/>
            <person name="Finnerty J.R."/>
            <person name="Technau U."/>
            <person name="Martindale M.Q."/>
            <person name="Rokhsar D.S."/>
        </authorList>
    </citation>
    <scope>NUCLEOTIDE SEQUENCE [LARGE SCALE GENOMIC DNA]</scope>
    <source>
        <strain evidence="13">CH2 X CH6</strain>
    </source>
</reference>
<comment type="subcellular location">
    <subcellularLocation>
        <location evidence="1 10">Cytoplasm</location>
        <location evidence="1 10">Cytoskeleton</location>
    </subcellularLocation>
</comment>
<dbReference type="GO" id="GO:0005868">
    <property type="term" value="C:cytoplasmic dynein complex"/>
    <property type="evidence" value="ECO:0000318"/>
    <property type="project" value="GO_Central"/>
</dbReference>
<keyword evidence="4 10" id="KW-0963">Cytoplasm</keyword>
<dbReference type="GO" id="GO:0007018">
    <property type="term" value="P:microtubule-based movement"/>
    <property type="evidence" value="ECO:0000318"/>
    <property type="project" value="GO_Central"/>
</dbReference>
<dbReference type="AlphaFoldDB" id="A7RRW8"/>
<organism evidence="12 13">
    <name type="scientific">Nematostella vectensis</name>
    <name type="common">Starlet sea anemone</name>
    <dbReference type="NCBI Taxonomy" id="45351"/>
    <lineage>
        <taxon>Eukaryota</taxon>
        <taxon>Metazoa</taxon>
        <taxon>Cnidaria</taxon>
        <taxon>Anthozoa</taxon>
        <taxon>Hexacorallia</taxon>
        <taxon>Actiniaria</taxon>
        <taxon>Edwardsiidae</taxon>
        <taxon>Nematostella</taxon>
    </lineage>
</organism>
<evidence type="ECO:0000256" key="4">
    <source>
        <dbReference type="ARBA" id="ARBA00022490"/>
    </source>
</evidence>
<dbReference type="STRING" id="45351.A7RRW8"/>
<protein>
    <recommendedName>
        <fullName evidence="10">Dynein light chain roadblock</fullName>
    </recommendedName>
</protein>
<dbReference type="eggNOG" id="KOG4115">
    <property type="taxonomic scope" value="Eukaryota"/>
</dbReference>
<evidence type="ECO:0000256" key="3">
    <source>
        <dbReference type="ARBA" id="ARBA00022448"/>
    </source>
</evidence>
<evidence type="ECO:0000256" key="9">
    <source>
        <dbReference type="ARBA" id="ARBA00025362"/>
    </source>
</evidence>
<dbReference type="Gene3D" id="3.30.450.30">
    <property type="entry name" value="Dynein light chain 2a, cytoplasmic"/>
    <property type="match status" value="1"/>
</dbReference>
<comment type="similarity">
    <text evidence="2 10">Belongs to the GAMAD family.</text>
</comment>
<dbReference type="GO" id="GO:0005813">
    <property type="term" value="C:centrosome"/>
    <property type="evidence" value="ECO:0000318"/>
    <property type="project" value="GO_Central"/>
</dbReference>
<dbReference type="PhylomeDB" id="A7RRW8"/>
<feature type="domain" description="Roadblock/LAMTOR2" evidence="11">
    <location>
        <begin position="7"/>
        <end position="95"/>
    </location>
</feature>
<dbReference type="FunFam" id="3.30.450.30:FF:000009">
    <property type="entry name" value="Dynein light chain roadblock"/>
    <property type="match status" value="1"/>
</dbReference>
<evidence type="ECO:0000256" key="5">
    <source>
        <dbReference type="ARBA" id="ARBA00022701"/>
    </source>
</evidence>
<evidence type="ECO:0000256" key="1">
    <source>
        <dbReference type="ARBA" id="ARBA00004245"/>
    </source>
</evidence>
<proteinExistence type="inferred from homology"/>
<dbReference type="Pfam" id="PF03259">
    <property type="entry name" value="Robl_LC7"/>
    <property type="match status" value="1"/>
</dbReference>
<dbReference type="SMART" id="SM00960">
    <property type="entry name" value="Robl_LC7"/>
    <property type="match status" value="1"/>
</dbReference>
<name>A7RRW8_NEMVE</name>
<evidence type="ECO:0000256" key="2">
    <source>
        <dbReference type="ARBA" id="ARBA00007191"/>
    </source>
</evidence>
<evidence type="ECO:0000256" key="6">
    <source>
        <dbReference type="ARBA" id="ARBA00023017"/>
    </source>
</evidence>
<dbReference type="SUPFAM" id="SSF103196">
    <property type="entry name" value="Roadblock/LC7 domain"/>
    <property type="match status" value="1"/>
</dbReference>
<dbReference type="HOGENOM" id="CLU_113002_3_2_1"/>
<keyword evidence="5 10" id="KW-0493">Microtubule</keyword>
<comment type="function">
    <text evidence="9">Acts as one of several non-catalytic accessory components of the cytoplasmic dynein 1 complex that are thought to be involved in linking dynein to cargos and to adapter proteins that regulate dynein function. Cytoplasmic dynein 1 acts as a motor for the intracellular retrograde motility of vesicles and organelles along microtubules.</text>
</comment>
<accession>A7RRW8</accession>
<keyword evidence="6 10" id="KW-0243">Dynein</keyword>
<dbReference type="GO" id="GO:0005737">
    <property type="term" value="C:cytoplasm"/>
    <property type="evidence" value="ECO:0000318"/>
    <property type="project" value="GO_Central"/>
</dbReference>
<evidence type="ECO:0000259" key="11">
    <source>
        <dbReference type="SMART" id="SM00960"/>
    </source>
</evidence>
<keyword evidence="3 10" id="KW-0813">Transport</keyword>
<dbReference type="Proteomes" id="UP000001593">
    <property type="component" value="Unassembled WGS sequence"/>
</dbReference>
<dbReference type="InterPro" id="IPR004942">
    <property type="entry name" value="Roadblock/LAMTOR2_dom"/>
</dbReference>
<evidence type="ECO:0000256" key="8">
    <source>
        <dbReference type="ARBA" id="ARBA00023212"/>
    </source>
</evidence>
<dbReference type="PANTHER" id="PTHR10779">
    <property type="entry name" value="DYNEIN LIGHT CHAIN ROADBLOCK"/>
    <property type="match status" value="1"/>
</dbReference>
<dbReference type="OMA" id="MDHIANE"/>
<evidence type="ECO:0000313" key="13">
    <source>
        <dbReference type="Proteomes" id="UP000001593"/>
    </source>
</evidence>
<sequence length="101" mass="11397">MASPDEVEEVLKRIINHPGVTGSIITNPEGVAIRSTMDNSTTQIYLSNIQSMTQMARSAVRDLDPLNDLKFLRIRSRKYEILVAPENDYTLIVIQSYDAKD</sequence>
<evidence type="ECO:0000256" key="10">
    <source>
        <dbReference type="PIRNR" id="PIRNR009998"/>
    </source>
</evidence>
<keyword evidence="13" id="KW-1185">Reference proteome</keyword>
<keyword evidence="8 10" id="KW-0206">Cytoskeleton</keyword>
<dbReference type="PIRSF" id="PIRSF009998">
    <property type="entry name" value="DLC7"/>
    <property type="match status" value="1"/>
</dbReference>
<dbReference type="GO" id="GO:0045505">
    <property type="term" value="F:dynein intermediate chain binding"/>
    <property type="evidence" value="ECO:0000318"/>
    <property type="project" value="GO_Central"/>
</dbReference>
<dbReference type="EMBL" id="DS469532">
    <property type="protein sequence ID" value="EDO45898.1"/>
    <property type="molecule type" value="Genomic_DNA"/>
</dbReference>
<dbReference type="InterPro" id="IPR016561">
    <property type="entry name" value="DYNLRB1/2"/>
</dbReference>
<evidence type="ECO:0000313" key="12">
    <source>
        <dbReference type="EMBL" id="EDO45898.1"/>
    </source>
</evidence>
<keyword evidence="7 10" id="KW-0505">Motor protein</keyword>
<dbReference type="InParanoid" id="A7RRW8"/>
<dbReference type="GO" id="GO:0005874">
    <property type="term" value="C:microtubule"/>
    <property type="evidence" value="ECO:0007669"/>
    <property type="project" value="UniProtKB-UniRule"/>
</dbReference>